<dbReference type="GO" id="GO:0004034">
    <property type="term" value="F:aldose 1-epimerase activity"/>
    <property type="evidence" value="ECO:0007669"/>
    <property type="project" value="TreeGrafter"/>
</dbReference>
<dbReference type="GO" id="GO:0006006">
    <property type="term" value="P:glucose metabolic process"/>
    <property type="evidence" value="ECO:0007669"/>
    <property type="project" value="TreeGrafter"/>
</dbReference>
<dbReference type="InterPro" id="IPR008183">
    <property type="entry name" value="Aldose_1/G6P_1-epimerase"/>
</dbReference>
<gene>
    <name evidence="1" type="ORF">RJ641_022835</name>
</gene>
<dbReference type="Proteomes" id="UP001370490">
    <property type="component" value="Unassembled WGS sequence"/>
</dbReference>
<dbReference type="EMBL" id="JBAMMX010000027">
    <property type="protein sequence ID" value="KAK6913234.1"/>
    <property type="molecule type" value="Genomic_DNA"/>
</dbReference>
<dbReference type="GO" id="GO:0033499">
    <property type="term" value="P:galactose catabolic process via UDP-galactose, Leloir pathway"/>
    <property type="evidence" value="ECO:0007669"/>
    <property type="project" value="TreeGrafter"/>
</dbReference>
<dbReference type="SUPFAM" id="SSF74650">
    <property type="entry name" value="Galactose mutarotase-like"/>
    <property type="match status" value="1"/>
</dbReference>
<feature type="non-terminal residue" evidence="1">
    <location>
        <position position="1"/>
    </location>
</feature>
<evidence type="ECO:0000313" key="1">
    <source>
        <dbReference type="EMBL" id="KAK6913234.1"/>
    </source>
</evidence>
<organism evidence="1 2">
    <name type="scientific">Dillenia turbinata</name>
    <dbReference type="NCBI Taxonomy" id="194707"/>
    <lineage>
        <taxon>Eukaryota</taxon>
        <taxon>Viridiplantae</taxon>
        <taxon>Streptophyta</taxon>
        <taxon>Embryophyta</taxon>
        <taxon>Tracheophyta</taxon>
        <taxon>Spermatophyta</taxon>
        <taxon>Magnoliopsida</taxon>
        <taxon>eudicotyledons</taxon>
        <taxon>Gunneridae</taxon>
        <taxon>Pentapetalae</taxon>
        <taxon>Dilleniales</taxon>
        <taxon>Dilleniaceae</taxon>
        <taxon>Dillenia</taxon>
    </lineage>
</organism>
<dbReference type="AlphaFoldDB" id="A0AAN8UIB7"/>
<proteinExistence type="predicted"/>
<evidence type="ECO:0000313" key="2">
    <source>
        <dbReference type="Proteomes" id="UP001370490"/>
    </source>
</evidence>
<keyword evidence="2" id="KW-1185">Reference proteome</keyword>
<dbReference type="PANTHER" id="PTHR10091">
    <property type="entry name" value="ALDOSE-1-EPIMERASE"/>
    <property type="match status" value="1"/>
</dbReference>
<protein>
    <submittedName>
        <fullName evidence="1">Aldose 1-/Glucose-6-phosphate 1-epimerase</fullName>
    </submittedName>
</protein>
<dbReference type="InterPro" id="IPR014718">
    <property type="entry name" value="GH-type_carb-bd"/>
</dbReference>
<accession>A0AAN8UIB7</accession>
<reference evidence="1 2" key="1">
    <citation type="submission" date="2023-12" db="EMBL/GenBank/DDBJ databases">
        <title>A high-quality genome assembly for Dillenia turbinata (Dilleniales).</title>
        <authorList>
            <person name="Chanderbali A."/>
        </authorList>
    </citation>
    <scope>NUCLEOTIDE SEQUENCE [LARGE SCALE GENOMIC DNA]</scope>
    <source>
        <strain evidence="1">LSX21</strain>
        <tissue evidence="1">Leaf</tissue>
    </source>
</reference>
<name>A0AAN8UIB7_9MAGN</name>
<dbReference type="Gene3D" id="2.70.98.10">
    <property type="match status" value="1"/>
</dbReference>
<dbReference type="PANTHER" id="PTHR10091:SF0">
    <property type="entry name" value="GALACTOSE MUTAROTASE"/>
    <property type="match status" value="1"/>
</dbReference>
<sequence length="272" mass="29928">ILNPVNGVVTFVFLNRGLFYLDELVTQRISVPLLDGLLNLNGTHYKLVANEGKNMLHRGPKGFSRVVWKVKKYGKEGNAPHIIFTYFSHDGFPGDLRVSVTYRLLADNQLSTKMNARALNKATPVNLANHAYWNLGGHGSGNILSDEIQIFASHITPRVDPTGKIASVKGTPYDFLKPAIIGSKINGLPSGYIINYVLDGDMSHKLTKADIVSSNSLDEKGKGGFKYQAHAALCLETQGFPDAVNHPNFPSTIVTPEKPYSHHMLIKFSTKD</sequence>
<comment type="caution">
    <text evidence="1">The sequence shown here is derived from an EMBL/GenBank/DDBJ whole genome shotgun (WGS) entry which is preliminary data.</text>
</comment>
<dbReference type="GO" id="GO:0030246">
    <property type="term" value="F:carbohydrate binding"/>
    <property type="evidence" value="ECO:0007669"/>
    <property type="project" value="InterPro"/>
</dbReference>
<dbReference type="InterPro" id="IPR011013">
    <property type="entry name" value="Gal_mutarotase_sf_dom"/>
</dbReference>
<dbReference type="Pfam" id="PF01263">
    <property type="entry name" value="Aldose_epim"/>
    <property type="match status" value="1"/>
</dbReference>